<dbReference type="Gene3D" id="3.20.20.100">
    <property type="entry name" value="NADP-dependent oxidoreductase domain"/>
    <property type="match status" value="1"/>
</dbReference>
<proteinExistence type="inferred from homology"/>
<dbReference type="InterPro" id="IPR036812">
    <property type="entry name" value="NAD(P)_OxRdtase_dom_sf"/>
</dbReference>
<evidence type="ECO:0000259" key="4">
    <source>
        <dbReference type="Pfam" id="PF00248"/>
    </source>
</evidence>
<dbReference type="InterPro" id="IPR023210">
    <property type="entry name" value="NADP_OxRdtase_dom"/>
</dbReference>
<dbReference type="EMBL" id="DSBT01000186">
    <property type="protein sequence ID" value="HDP77907.1"/>
    <property type="molecule type" value="Genomic_DNA"/>
</dbReference>
<dbReference type="Proteomes" id="UP000886198">
    <property type="component" value="Unassembled WGS sequence"/>
</dbReference>
<gene>
    <name evidence="5" type="ORF">ENN47_06955</name>
</gene>
<comment type="caution">
    <text evidence="5">The sequence shown here is derived from an EMBL/GenBank/DDBJ whole genome shotgun (WGS) entry which is preliminary data.</text>
</comment>
<dbReference type="InterPro" id="IPR005399">
    <property type="entry name" value="K_chnl_volt-dep_bsu_KCNAB-rel"/>
</dbReference>
<comment type="similarity">
    <text evidence="1">Belongs to the shaker potassium channel beta subunit family.</text>
</comment>
<feature type="domain" description="NADP-dependent oxidoreductase" evidence="4">
    <location>
        <begin position="15"/>
        <end position="317"/>
    </location>
</feature>
<dbReference type="PANTHER" id="PTHR43150">
    <property type="entry name" value="HYPERKINETIC, ISOFORM M"/>
    <property type="match status" value="1"/>
</dbReference>
<evidence type="ECO:0000313" key="5">
    <source>
        <dbReference type="EMBL" id="HDP77907.1"/>
    </source>
</evidence>
<evidence type="ECO:0000256" key="2">
    <source>
        <dbReference type="ARBA" id="ARBA00022857"/>
    </source>
</evidence>
<organism evidence="5">
    <name type="scientific">Mesotoga infera</name>
    <dbReference type="NCBI Taxonomy" id="1236046"/>
    <lineage>
        <taxon>Bacteria</taxon>
        <taxon>Thermotogati</taxon>
        <taxon>Thermotogota</taxon>
        <taxon>Thermotogae</taxon>
        <taxon>Kosmotogales</taxon>
        <taxon>Kosmotogaceae</taxon>
        <taxon>Mesotoga</taxon>
    </lineage>
</organism>
<reference evidence="5" key="1">
    <citation type="journal article" date="2020" name="mSystems">
        <title>Genome- and Community-Level Interaction Insights into Carbon Utilization and Element Cycling Functions of Hydrothermarchaeota in Hydrothermal Sediment.</title>
        <authorList>
            <person name="Zhou Z."/>
            <person name="Liu Y."/>
            <person name="Xu W."/>
            <person name="Pan J."/>
            <person name="Luo Z.H."/>
            <person name="Li M."/>
        </authorList>
    </citation>
    <scope>NUCLEOTIDE SEQUENCE [LARGE SCALE GENOMIC DNA]</scope>
    <source>
        <strain evidence="5">SpSt-1179</strain>
    </source>
</reference>
<name>A0A7C1H7V1_9BACT</name>
<dbReference type="AlphaFoldDB" id="A0A7C1H7V1"/>
<evidence type="ECO:0000256" key="1">
    <source>
        <dbReference type="ARBA" id="ARBA00006515"/>
    </source>
</evidence>
<dbReference type="GO" id="GO:0016491">
    <property type="term" value="F:oxidoreductase activity"/>
    <property type="evidence" value="ECO:0007669"/>
    <property type="project" value="UniProtKB-KW"/>
</dbReference>
<dbReference type="PANTHER" id="PTHR43150:SF2">
    <property type="entry name" value="HYPERKINETIC, ISOFORM M"/>
    <property type="match status" value="1"/>
</dbReference>
<accession>A0A7C1H7V1</accession>
<protein>
    <submittedName>
        <fullName evidence="5">Aldo/keto reductase</fullName>
    </submittedName>
</protein>
<keyword evidence="2" id="KW-0521">NADP</keyword>
<sequence>MEYRKVGKSGLLISELSLGSWLTFGAQLDIDNAREAMREAYRSGVNFFDTAEAYASGMAESMMGEILKEFKREEIVVSTKIFWGGSKPNQKGLSRKHLLEGTWNSLKRLQLDYVDLLYAHRPDPETPMEEVVLAMDYIVRNGMAFYWGTSEWSAKDLEEAHKVADKLNAVHPVVEQPQYNMFVRERVESEYLPIYEKYGLGLTVWSPLASGLLTGKYNNGIPENSRLAKFPGLKKHLEENKLFSDENLKKVARLADVAKKLDTGLAQLALAWILVNKTVSSIILGVSRVEQLRENLKALELRDKLTEDVIKEIDSIIK</sequence>
<dbReference type="SUPFAM" id="SSF51430">
    <property type="entry name" value="NAD(P)-linked oxidoreductase"/>
    <property type="match status" value="1"/>
</dbReference>
<dbReference type="PRINTS" id="PR01577">
    <property type="entry name" value="KCNABCHANNEL"/>
</dbReference>
<keyword evidence="3" id="KW-0560">Oxidoreductase</keyword>
<dbReference type="Pfam" id="PF00248">
    <property type="entry name" value="Aldo_ket_red"/>
    <property type="match status" value="1"/>
</dbReference>
<evidence type="ECO:0000256" key="3">
    <source>
        <dbReference type="ARBA" id="ARBA00023002"/>
    </source>
</evidence>